<evidence type="ECO:0000259" key="4">
    <source>
        <dbReference type="PROSITE" id="PS51371"/>
    </source>
</evidence>
<comment type="caution">
    <text evidence="5">The sequence shown here is derived from an EMBL/GenBank/DDBJ whole genome shotgun (WGS) entry which is preliminary data.</text>
</comment>
<reference evidence="5 6" key="1">
    <citation type="submission" date="2018-01" db="EMBL/GenBank/DDBJ databases">
        <title>Metagenomic assembled genomes from two thermal pools in the Uzon Caldera, Kamchatka, Russia.</title>
        <authorList>
            <person name="Wilkins L."/>
            <person name="Ettinger C."/>
        </authorList>
    </citation>
    <scope>NUCLEOTIDE SEQUENCE [LARGE SCALE GENOMIC DNA]</scope>
    <source>
        <strain evidence="5">ZAV-02</strain>
    </source>
</reference>
<evidence type="ECO:0000256" key="1">
    <source>
        <dbReference type="ARBA" id="ARBA00010554"/>
    </source>
</evidence>
<name>A0A2J6XFU1_9CHLR</name>
<dbReference type="InterPro" id="IPR015867">
    <property type="entry name" value="N-reg_PII/ATP_PRibTrfase_C"/>
</dbReference>
<evidence type="ECO:0000256" key="3">
    <source>
        <dbReference type="PROSITE-ProRule" id="PRU00703"/>
    </source>
</evidence>
<evidence type="ECO:0000313" key="6">
    <source>
        <dbReference type="Proteomes" id="UP000243376"/>
    </source>
</evidence>
<dbReference type="PANTHER" id="PTHR43080">
    <property type="entry name" value="CBS DOMAIN-CONTAINING PROTEIN CBSX3, MITOCHONDRIAL"/>
    <property type="match status" value="1"/>
</dbReference>
<evidence type="ECO:0000313" key="5">
    <source>
        <dbReference type="EMBL" id="PMP87082.1"/>
    </source>
</evidence>
<dbReference type="CDD" id="cd02205">
    <property type="entry name" value="CBS_pair_SF"/>
    <property type="match status" value="1"/>
</dbReference>
<dbReference type="Pfam" id="PF00571">
    <property type="entry name" value="CBS"/>
    <property type="match status" value="4"/>
</dbReference>
<protein>
    <recommendedName>
        <fullName evidence="4">CBS domain-containing protein</fullName>
    </recommendedName>
</protein>
<accession>A0A2J6XFU1</accession>
<dbReference type="Proteomes" id="UP000243376">
    <property type="component" value="Unassembled WGS sequence"/>
</dbReference>
<feature type="domain" description="CBS" evidence="4">
    <location>
        <begin position="269"/>
        <end position="328"/>
    </location>
</feature>
<feature type="domain" description="CBS" evidence="4">
    <location>
        <begin position="355"/>
        <end position="409"/>
    </location>
</feature>
<dbReference type="SUPFAM" id="SSF54631">
    <property type="entry name" value="CBS-domain pair"/>
    <property type="match status" value="2"/>
</dbReference>
<proteinExistence type="inferred from homology"/>
<dbReference type="Gene3D" id="3.10.580.10">
    <property type="entry name" value="CBS-domain"/>
    <property type="match status" value="2"/>
</dbReference>
<dbReference type="InterPro" id="IPR000644">
    <property type="entry name" value="CBS_dom"/>
</dbReference>
<dbReference type="PROSITE" id="PS51371">
    <property type="entry name" value="CBS"/>
    <property type="match status" value="3"/>
</dbReference>
<comment type="similarity">
    <text evidence="1">Belongs to the UPF0166 family.</text>
</comment>
<dbReference type="EMBL" id="PNIQ01000041">
    <property type="protein sequence ID" value="PMP87082.1"/>
    <property type="molecule type" value="Genomic_DNA"/>
</dbReference>
<organism evidence="5 6">
    <name type="scientific">Chloroflexus aggregans</name>
    <dbReference type="NCBI Taxonomy" id="152260"/>
    <lineage>
        <taxon>Bacteria</taxon>
        <taxon>Bacillati</taxon>
        <taxon>Chloroflexota</taxon>
        <taxon>Chloroflexia</taxon>
        <taxon>Chloroflexales</taxon>
        <taxon>Chloroflexineae</taxon>
        <taxon>Chloroflexaceae</taxon>
        <taxon>Chloroflexus</taxon>
    </lineage>
</organism>
<dbReference type="SUPFAM" id="SSF54913">
    <property type="entry name" value="GlnB-like"/>
    <property type="match status" value="1"/>
</dbReference>
<gene>
    <name evidence="5" type="ORF">C0184_00530</name>
</gene>
<dbReference type="InterPro" id="IPR011322">
    <property type="entry name" value="N-reg_PII-like_a/b"/>
</dbReference>
<dbReference type="InterPro" id="IPR046342">
    <property type="entry name" value="CBS_dom_sf"/>
</dbReference>
<dbReference type="Pfam" id="PF02641">
    <property type="entry name" value="DUF190"/>
    <property type="match status" value="1"/>
</dbReference>
<keyword evidence="2 3" id="KW-0129">CBS domain</keyword>
<feature type="domain" description="CBS" evidence="4">
    <location>
        <begin position="201"/>
        <end position="257"/>
    </location>
</feature>
<sequence>MAEPTVQRVRIYLNGEDSVNGQPLYKAVIDELRQSGATGTTVLLALTGFGPRRQMLADAMRQPVVIEWVDNATRIQRLLPLLSRLIGDALVTLEPVTIVQGVLRPTGPFRTTQLVADLMQADSPVIDAAAPLLDVLEPFVTGRVEVLAVVEHDTVIGTISLHELVWRAGLRVPPYLLSMLEPAERAAILTPLQAVTAGAIANREIRGVHATMPITQALTRMIEWGYNQLPVLDPLGRLAGMFGQHEVLQAVAHQSESGDAAGLGVQVGMVMQAATARATLGQSLATALALLITTPGQSLFVVDGDGHVVGILRLSKVLSNLQDDERTSVLTALQSTQRVQPTALPGARRTIDAFLEPPPPVLAINASLGVAARQLLMINTERLPVVDSEGRLSGIIARGALVRALLQHE</sequence>
<dbReference type="InterPro" id="IPR051257">
    <property type="entry name" value="Diverse_CBS-Domain"/>
</dbReference>
<evidence type="ECO:0000256" key="2">
    <source>
        <dbReference type="ARBA" id="ARBA00023122"/>
    </source>
</evidence>
<dbReference type="InterPro" id="IPR003793">
    <property type="entry name" value="UPF0166"/>
</dbReference>
<dbReference type="AlphaFoldDB" id="A0A2J6XFU1"/>
<dbReference type="SMART" id="SM00116">
    <property type="entry name" value="CBS"/>
    <property type="match status" value="4"/>
</dbReference>
<dbReference type="Gene3D" id="3.30.70.120">
    <property type="match status" value="1"/>
</dbReference>
<dbReference type="PANTHER" id="PTHR43080:SF26">
    <property type="entry name" value="REGULATORY PROTEIN"/>
    <property type="match status" value="1"/>
</dbReference>